<dbReference type="Proteomes" id="UP000238220">
    <property type="component" value="Unassembled WGS sequence"/>
</dbReference>
<evidence type="ECO:0000256" key="6">
    <source>
        <dbReference type="SAM" id="Phobius"/>
    </source>
</evidence>
<comment type="similarity">
    <text evidence="1">Belongs to the MreC family.</text>
</comment>
<feature type="region of interest" description="Disordered" evidence="5">
    <location>
        <begin position="317"/>
        <end position="374"/>
    </location>
</feature>
<dbReference type="Gene3D" id="2.40.10.340">
    <property type="entry name" value="Rod shape-determining protein MreC, domain 1"/>
    <property type="match status" value="1"/>
</dbReference>
<dbReference type="GO" id="GO:0005886">
    <property type="term" value="C:plasma membrane"/>
    <property type="evidence" value="ECO:0007669"/>
    <property type="project" value="TreeGrafter"/>
</dbReference>
<dbReference type="RefSeq" id="WP_104229652.1">
    <property type="nucleotide sequence ID" value="NZ_PSNW01000003.1"/>
</dbReference>
<reference evidence="8 9" key="1">
    <citation type="submission" date="2018-02" db="EMBL/GenBank/DDBJ databases">
        <title>Genome sequencing of Solimonas sp. HR-BB.</title>
        <authorList>
            <person name="Lee Y."/>
            <person name="Jeon C.O."/>
        </authorList>
    </citation>
    <scope>NUCLEOTIDE SEQUENCE [LARGE SCALE GENOMIC DNA]</scope>
    <source>
        <strain evidence="8 9">HR-BB</strain>
    </source>
</reference>
<dbReference type="EMBL" id="PSNW01000003">
    <property type="protein sequence ID" value="PPE74494.1"/>
    <property type="molecule type" value="Genomic_DNA"/>
</dbReference>
<dbReference type="PANTHER" id="PTHR34138:SF1">
    <property type="entry name" value="CELL SHAPE-DETERMINING PROTEIN MREC"/>
    <property type="match status" value="1"/>
</dbReference>
<evidence type="ECO:0000256" key="4">
    <source>
        <dbReference type="ARBA" id="ARBA00032089"/>
    </source>
</evidence>
<dbReference type="OrthoDB" id="9808025at2"/>
<evidence type="ECO:0000313" key="8">
    <source>
        <dbReference type="EMBL" id="PPE74494.1"/>
    </source>
</evidence>
<dbReference type="InterPro" id="IPR055342">
    <property type="entry name" value="MreC_beta-barrel_core"/>
</dbReference>
<dbReference type="InterPro" id="IPR042175">
    <property type="entry name" value="Cell/Rod_MreC_2"/>
</dbReference>
<evidence type="ECO:0000256" key="5">
    <source>
        <dbReference type="SAM" id="MobiDB-lite"/>
    </source>
</evidence>
<evidence type="ECO:0000256" key="3">
    <source>
        <dbReference type="ARBA" id="ARBA00022960"/>
    </source>
</evidence>
<organism evidence="8 9">
    <name type="scientific">Solimonas fluminis</name>
    <dbReference type="NCBI Taxonomy" id="2086571"/>
    <lineage>
        <taxon>Bacteria</taxon>
        <taxon>Pseudomonadati</taxon>
        <taxon>Pseudomonadota</taxon>
        <taxon>Gammaproteobacteria</taxon>
        <taxon>Nevskiales</taxon>
        <taxon>Nevskiaceae</taxon>
        <taxon>Solimonas</taxon>
    </lineage>
</organism>
<feature type="compositionally biased region" description="Low complexity" evidence="5">
    <location>
        <begin position="340"/>
        <end position="356"/>
    </location>
</feature>
<dbReference type="NCBIfam" id="TIGR00219">
    <property type="entry name" value="mreC"/>
    <property type="match status" value="1"/>
</dbReference>
<feature type="domain" description="Rod shape-determining protein MreC beta-barrel core" evidence="7">
    <location>
        <begin position="132"/>
        <end position="277"/>
    </location>
</feature>
<feature type="compositionally biased region" description="Low complexity" evidence="5">
    <location>
        <begin position="317"/>
        <end position="332"/>
    </location>
</feature>
<feature type="transmembrane region" description="Helical" evidence="6">
    <location>
        <begin position="20"/>
        <end position="39"/>
    </location>
</feature>
<evidence type="ECO:0000259" key="7">
    <source>
        <dbReference type="Pfam" id="PF04085"/>
    </source>
</evidence>
<comment type="caution">
    <text evidence="8">The sequence shown here is derived from an EMBL/GenBank/DDBJ whole genome shotgun (WGS) entry which is preliminary data.</text>
</comment>
<keyword evidence="6" id="KW-1133">Transmembrane helix</keyword>
<dbReference type="PANTHER" id="PTHR34138">
    <property type="entry name" value="CELL SHAPE-DETERMINING PROTEIN MREC"/>
    <property type="match status" value="1"/>
</dbReference>
<keyword evidence="9" id="KW-1185">Reference proteome</keyword>
<proteinExistence type="inferred from homology"/>
<name>A0A2S5THN4_9GAMM</name>
<evidence type="ECO:0000256" key="1">
    <source>
        <dbReference type="ARBA" id="ARBA00009369"/>
    </source>
</evidence>
<protein>
    <recommendedName>
        <fullName evidence="2">Cell shape-determining protein MreC</fullName>
    </recommendedName>
    <alternativeName>
        <fullName evidence="4">Cell shape protein MreC</fullName>
    </alternativeName>
</protein>
<feature type="region of interest" description="Disordered" evidence="5">
    <location>
        <begin position="290"/>
        <end position="309"/>
    </location>
</feature>
<dbReference type="InterPro" id="IPR042177">
    <property type="entry name" value="Cell/Rod_1"/>
</dbReference>
<dbReference type="GO" id="GO:0008360">
    <property type="term" value="P:regulation of cell shape"/>
    <property type="evidence" value="ECO:0007669"/>
    <property type="project" value="UniProtKB-KW"/>
</dbReference>
<sequence length="374" mass="39041">MNTTLYDNHRRPLFPRGPGVGLRAFFLMLCALGLMVNDYRGEGLQSVRGTVEWLLTPVVWLASVPSRMLRAAGDIDTRGSLERENIELKQKQLVLESRLQKFAALEAENRRIRELLSSASQLRERVLIAEITSVSQDPYRHQITLNKGERHGVYRGQALVDAHGIMGQVTELAPGSAKALLITDPDHGIPVEINRSGLQTIAVGRGDGKGLRLPFLPSNVDIRVGDLLVSSALGGRFPAGYPVGQVYEVKHVAGEHFMEAYAYPAAKLNQGRQTLLVWVEDVPSAPGTPAAVKPLLPPGPAPAAPTAAPSAAPAAAPAAAVPAGPAPATAAPTPTPPAAARPAAAVAAPAAATPAAAPRPAPPPAAPAAPGAGR</sequence>
<dbReference type="InterPro" id="IPR007221">
    <property type="entry name" value="MreC"/>
</dbReference>
<evidence type="ECO:0000313" key="9">
    <source>
        <dbReference type="Proteomes" id="UP000238220"/>
    </source>
</evidence>
<keyword evidence="6" id="KW-0472">Membrane</keyword>
<dbReference type="Pfam" id="PF04085">
    <property type="entry name" value="MreC"/>
    <property type="match status" value="1"/>
</dbReference>
<dbReference type="Gene3D" id="2.40.10.350">
    <property type="entry name" value="Rod shape-determining protein MreC, domain 2"/>
    <property type="match status" value="1"/>
</dbReference>
<gene>
    <name evidence="8" type="ORF">C3942_06925</name>
</gene>
<evidence type="ECO:0000256" key="2">
    <source>
        <dbReference type="ARBA" id="ARBA00013855"/>
    </source>
</evidence>
<feature type="compositionally biased region" description="Pro residues" evidence="5">
    <location>
        <begin position="357"/>
        <end position="367"/>
    </location>
</feature>
<dbReference type="AlphaFoldDB" id="A0A2S5THN4"/>
<keyword evidence="3" id="KW-0133">Cell shape</keyword>
<keyword evidence="6" id="KW-0812">Transmembrane</keyword>
<accession>A0A2S5THN4</accession>